<dbReference type="InterPro" id="IPR013262">
    <property type="entry name" value="OMP_MIM1/TOM13_mt"/>
</dbReference>
<dbReference type="HOGENOM" id="CLU_2470797_0_0_1"/>
<dbReference type="RefSeq" id="XP_003683401.1">
    <property type="nucleotide sequence ID" value="XM_003683353.1"/>
</dbReference>
<dbReference type="FunCoup" id="G8ZZZ6">
    <property type="interactions" value="39"/>
</dbReference>
<dbReference type="GeneID" id="11501433"/>
<dbReference type="AlphaFoldDB" id="G8ZZZ6"/>
<gene>
    <name evidence="1" type="primary">TDEL0H03310</name>
    <name evidence="1" type="ORF">TDEL_0H03310</name>
</gene>
<dbReference type="EMBL" id="HE616749">
    <property type="protein sequence ID" value="CCE94190.1"/>
    <property type="molecule type" value="Genomic_DNA"/>
</dbReference>
<dbReference type="InParanoid" id="G8ZZZ6"/>
<dbReference type="KEGG" id="tdl:TDEL_0H03310"/>
<organism evidence="1 2">
    <name type="scientific">Torulaspora delbrueckii</name>
    <name type="common">Yeast</name>
    <name type="synonym">Candida colliculosa</name>
    <dbReference type="NCBI Taxonomy" id="4950"/>
    <lineage>
        <taxon>Eukaryota</taxon>
        <taxon>Fungi</taxon>
        <taxon>Dikarya</taxon>
        <taxon>Ascomycota</taxon>
        <taxon>Saccharomycotina</taxon>
        <taxon>Saccharomycetes</taxon>
        <taxon>Saccharomycetales</taxon>
        <taxon>Saccharomycetaceae</taxon>
        <taxon>Torulaspora</taxon>
    </lineage>
</organism>
<dbReference type="PANTHER" id="PTHR28241:SF1">
    <property type="entry name" value="MITOCHONDRIAL IMPORT PROTEIN 1"/>
    <property type="match status" value="1"/>
</dbReference>
<dbReference type="GO" id="GO:0045040">
    <property type="term" value="P:protein insertion into mitochondrial outer membrane"/>
    <property type="evidence" value="ECO:0007669"/>
    <property type="project" value="EnsemblFungi"/>
</dbReference>
<reference evidence="1 2" key="1">
    <citation type="journal article" date="2011" name="Proc. Natl. Acad. Sci. U.S.A.">
        <title>Evolutionary erosion of yeast sex chromosomes by mating-type switching accidents.</title>
        <authorList>
            <person name="Gordon J.L."/>
            <person name="Armisen D."/>
            <person name="Proux-Wera E."/>
            <person name="Oheigeartaigh S.S."/>
            <person name="Byrne K.P."/>
            <person name="Wolfe K.H."/>
        </authorList>
    </citation>
    <scope>NUCLEOTIDE SEQUENCE [LARGE SCALE GENOMIC DNA]</scope>
    <source>
        <strain evidence="2">ATCC 10662 / CBS 1146 / NBRC 0425 / NCYC 2629 / NRRL Y-866</strain>
    </source>
</reference>
<evidence type="ECO:0008006" key="3">
    <source>
        <dbReference type="Google" id="ProtNLM"/>
    </source>
</evidence>
<accession>G8ZZZ6</accession>
<dbReference type="PANTHER" id="PTHR28241">
    <property type="entry name" value="MITOCHONDRIAL IMPORT PROTEIN 1"/>
    <property type="match status" value="1"/>
</dbReference>
<evidence type="ECO:0000313" key="2">
    <source>
        <dbReference type="Proteomes" id="UP000005627"/>
    </source>
</evidence>
<evidence type="ECO:0000313" key="1">
    <source>
        <dbReference type="EMBL" id="CCE94190.1"/>
    </source>
</evidence>
<dbReference type="STRING" id="1076872.G8ZZZ6"/>
<dbReference type="eggNOG" id="ENOG502SBHA">
    <property type="taxonomic scope" value="Eukaryota"/>
</dbReference>
<protein>
    <recommendedName>
        <fullName evidence="3">Mitochondrial import protein 1</fullName>
    </recommendedName>
</protein>
<keyword evidence="2" id="KW-1185">Reference proteome</keyword>
<dbReference type="GO" id="GO:0140595">
    <property type="term" value="C:MIM complex"/>
    <property type="evidence" value="ECO:0007669"/>
    <property type="project" value="EnsemblFungi"/>
</dbReference>
<sequence>MEDVPKQALETVEAGAIGEPQNNEEVHQEGLFSGVLSFAQTCTINLVLPFVNGLMLGFGELLAHEIAWRKDFFHRTNAGYRIYPERRKLQAPKTEFL</sequence>
<dbReference type="Pfam" id="PF08219">
    <property type="entry name" value="TOM13"/>
    <property type="match status" value="1"/>
</dbReference>
<proteinExistence type="predicted"/>
<dbReference type="Proteomes" id="UP000005627">
    <property type="component" value="Chromosome 8"/>
</dbReference>
<dbReference type="GO" id="GO:0070096">
    <property type="term" value="P:mitochondrial outer membrane translocase complex assembly"/>
    <property type="evidence" value="ECO:0007669"/>
    <property type="project" value="EnsemblFungi"/>
</dbReference>
<dbReference type="OrthoDB" id="5529571at2759"/>
<name>G8ZZZ6_TORDE</name>